<accession>A0A9P7K7Z6</accession>
<protein>
    <submittedName>
        <fullName evidence="1">Uncharacterized protein</fullName>
    </submittedName>
</protein>
<gene>
    <name evidence="1" type="ORF">DXG03_008233</name>
</gene>
<sequence length="90" mass="9831">MRTGAGKTYSVNDVDENQSYEKAIGDAGNIYAPFSSQLEWEIVKWAKLCGASSTAFTELMSIQGVVDRLGLSFKNTNELNKIVDSLPGRP</sequence>
<keyword evidence="2" id="KW-1185">Reference proteome</keyword>
<evidence type="ECO:0000313" key="1">
    <source>
        <dbReference type="EMBL" id="KAG5640513.1"/>
    </source>
</evidence>
<evidence type="ECO:0000313" key="2">
    <source>
        <dbReference type="Proteomes" id="UP000775547"/>
    </source>
</evidence>
<comment type="caution">
    <text evidence="1">The sequence shown here is derived from an EMBL/GenBank/DDBJ whole genome shotgun (WGS) entry which is preliminary data.</text>
</comment>
<dbReference type="Proteomes" id="UP000775547">
    <property type="component" value="Unassembled WGS sequence"/>
</dbReference>
<name>A0A9P7K7Z6_9AGAR</name>
<dbReference type="OrthoDB" id="2418900at2759"/>
<proteinExistence type="predicted"/>
<dbReference type="AlphaFoldDB" id="A0A9P7K7Z6"/>
<dbReference type="EMBL" id="JABCKV010000667">
    <property type="protein sequence ID" value="KAG5640513.1"/>
    <property type="molecule type" value="Genomic_DNA"/>
</dbReference>
<reference evidence="1" key="2">
    <citation type="submission" date="2021-10" db="EMBL/GenBank/DDBJ databases">
        <title>Phylogenomics reveals ancestral predisposition of the termite-cultivated fungus Termitomyces towards a domesticated lifestyle.</title>
        <authorList>
            <person name="Auxier B."/>
            <person name="Grum-Grzhimaylo A."/>
            <person name="Cardenas M.E."/>
            <person name="Lodge J.D."/>
            <person name="Laessoe T."/>
            <person name="Pedersen O."/>
            <person name="Smith M.E."/>
            <person name="Kuyper T.W."/>
            <person name="Franco-Molano E.A."/>
            <person name="Baroni T.J."/>
            <person name="Aanen D.K."/>
        </authorList>
    </citation>
    <scope>NUCLEOTIDE SEQUENCE</scope>
    <source>
        <strain evidence="1">AP01</strain>
        <tissue evidence="1">Mycelium</tissue>
    </source>
</reference>
<reference evidence="1" key="1">
    <citation type="submission" date="2020-07" db="EMBL/GenBank/DDBJ databases">
        <authorList>
            <person name="Nieuwenhuis M."/>
            <person name="Van De Peppel L.J.J."/>
        </authorList>
    </citation>
    <scope>NUCLEOTIDE SEQUENCE</scope>
    <source>
        <strain evidence="1">AP01</strain>
        <tissue evidence="1">Mycelium</tissue>
    </source>
</reference>
<organism evidence="1 2">
    <name type="scientific">Asterophora parasitica</name>
    <dbReference type="NCBI Taxonomy" id="117018"/>
    <lineage>
        <taxon>Eukaryota</taxon>
        <taxon>Fungi</taxon>
        <taxon>Dikarya</taxon>
        <taxon>Basidiomycota</taxon>
        <taxon>Agaricomycotina</taxon>
        <taxon>Agaricomycetes</taxon>
        <taxon>Agaricomycetidae</taxon>
        <taxon>Agaricales</taxon>
        <taxon>Tricholomatineae</taxon>
        <taxon>Lyophyllaceae</taxon>
        <taxon>Asterophora</taxon>
    </lineage>
</organism>